<dbReference type="GO" id="GO:0120010">
    <property type="term" value="P:intermembrane phospholipid transfer"/>
    <property type="evidence" value="ECO:0007669"/>
    <property type="project" value="TreeGrafter"/>
</dbReference>
<dbReference type="AlphaFoldDB" id="A0A1T4W4L3"/>
<dbReference type="Proteomes" id="UP000190027">
    <property type="component" value="Unassembled WGS sequence"/>
</dbReference>
<dbReference type="STRING" id="1121449.SAMN02745704_00299"/>
<sequence length="271" mass="29674">MTSIARRCTPLLHTMLILAVLVFGLSGCATTNVPKPNNGLQPGAFRTPVSHAPASDAPLSTDSPLYVSDPMEGFNRTMYALNAEIDRYVLLPAVDVYQKVLPAPLRTGVSNIIDNLNEIPTLANCLLQGDLGKSGTTLLRFVLNSTLGMAGLVDTATGAGLDRQEEDFGQTLGVWGVDQGPYLVLPVLGPSNLRDTLGSGVDMVITYYEMEAVYDMLDVEHRNPVRQANTLIRGVDKRARIPFRYHTAGTPFEYEFLRFLYATKRRLDVAK</sequence>
<dbReference type="PROSITE" id="PS51257">
    <property type="entry name" value="PROKAR_LIPOPROTEIN"/>
    <property type="match status" value="1"/>
</dbReference>
<gene>
    <name evidence="3" type="ORF">SAMN02745704_00299</name>
</gene>
<organism evidence="3 4">
    <name type="scientific">Paucidesulfovibrio gracilis DSM 16080</name>
    <dbReference type="NCBI Taxonomy" id="1121449"/>
    <lineage>
        <taxon>Bacteria</taxon>
        <taxon>Pseudomonadati</taxon>
        <taxon>Thermodesulfobacteriota</taxon>
        <taxon>Desulfovibrionia</taxon>
        <taxon>Desulfovibrionales</taxon>
        <taxon>Desulfovibrionaceae</taxon>
        <taxon>Paucidesulfovibrio</taxon>
    </lineage>
</organism>
<keyword evidence="2" id="KW-0732">Signal</keyword>
<proteinExistence type="inferred from homology"/>
<evidence type="ECO:0000313" key="4">
    <source>
        <dbReference type="Proteomes" id="UP000190027"/>
    </source>
</evidence>
<reference evidence="3 4" key="1">
    <citation type="submission" date="2017-02" db="EMBL/GenBank/DDBJ databases">
        <authorList>
            <person name="Peterson S.W."/>
        </authorList>
    </citation>
    <scope>NUCLEOTIDE SEQUENCE [LARGE SCALE GENOMIC DNA]</scope>
    <source>
        <strain evidence="3 4">DSM 16080</strain>
    </source>
</reference>
<dbReference type="PRINTS" id="PR01805">
    <property type="entry name" value="VACJLIPOPROT"/>
</dbReference>
<keyword evidence="4" id="KW-1185">Reference proteome</keyword>
<dbReference type="PANTHER" id="PTHR30035">
    <property type="entry name" value="LIPOPROTEIN VACJ-RELATED"/>
    <property type="match status" value="1"/>
</dbReference>
<dbReference type="RefSeq" id="WP_078715874.1">
    <property type="nucleotide sequence ID" value="NZ_FUYC01000001.1"/>
</dbReference>
<keyword evidence="3" id="KW-0449">Lipoprotein</keyword>
<evidence type="ECO:0000313" key="3">
    <source>
        <dbReference type="EMBL" id="SKA72147.1"/>
    </source>
</evidence>
<evidence type="ECO:0000256" key="2">
    <source>
        <dbReference type="ARBA" id="ARBA00022729"/>
    </source>
</evidence>
<dbReference type="InterPro" id="IPR007428">
    <property type="entry name" value="MlaA"/>
</dbReference>
<protein>
    <submittedName>
        <fullName evidence="3">Phospholipid-binding lipoprotein MlaA</fullName>
    </submittedName>
</protein>
<dbReference type="GO" id="GO:0016020">
    <property type="term" value="C:membrane"/>
    <property type="evidence" value="ECO:0007669"/>
    <property type="project" value="InterPro"/>
</dbReference>
<dbReference type="Pfam" id="PF04333">
    <property type="entry name" value="MlaA"/>
    <property type="match status" value="1"/>
</dbReference>
<accession>A0A1T4W4L3</accession>
<dbReference type="PANTHER" id="PTHR30035:SF3">
    <property type="entry name" value="INTERMEMBRANE PHOSPHOLIPID TRANSPORT SYSTEM LIPOPROTEIN MLAA"/>
    <property type="match status" value="1"/>
</dbReference>
<dbReference type="EMBL" id="FUYC01000001">
    <property type="protein sequence ID" value="SKA72147.1"/>
    <property type="molecule type" value="Genomic_DNA"/>
</dbReference>
<comment type="similarity">
    <text evidence="1">Belongs to the MlaA family.</text>
</comment>
<name>A0A1T4W4L3_9BACT</name>
<evidence type="ECO:0000256" key="1">
    <source>
        <dbReference type="ARBA" id="ARBA00010634"/>
    </source>
</evidence>